<dbReference type="InterPro" id="IPR036597">
    <property type="entry name" value="Fido-like_dom_sf"/>
</dbReference>
<gene>
    <name evidence="2" type="ORF">H8792_005155</name>
</gene>
<evidence type="ECO:0000313" key="2">
    <source>
        <dbReference type="EMBL" id="MBF6057723.1"/>
    </source>
</evidence>
<accession>A0ABS0BV72</accession>
<dbReference type="InterPro" id="IPR003812">
    <property type="entry name" value="Fido"/>
</dbReference>
<dbReference type="Proteomes" id="UP001193680">
    <property type="component" value="Unassembled WGS sequence"/>
</dbReference>
<sequence>MKLPVNPPDNQSLLDELVKRGDIAGLSKLMNAETGICDEKGRYLHWDKLRFVAPPYDLSSEEYWFVTKQARRQFYRSVSLVDKQGSPMQFCLTDSLLQSLHWLDQHAAGQLSMPQPIANQHTRDAYLVSSLIEEAINSSQLEGASTTRDVARSMLKQKRAPQDISEQMIVNNYRAMQEIRDLKDEALTPQLICHLHSVLTDRTLERADKAGKLRSTEDLVRVVDNRDAQVLHVPPDAESLPERIQCLCDFANHDGEKAFIHPVIKAMILHFMIGYEHPFVDGNGRTARALFYWYMAKCGYWLIEFVSISKIIKLAPAQYSKAFLLTESDDNDLTYFLIHQTEVLQKSIDELFAYLQRKSEELIQTEQFLKGSKLQGQLNHRQLDVLRSGLKGNGTFITIEGHRSQHAISYQTARTDLLGLADKYQLLEKHKQGKGFIFVIPVDLNERIESLN</sequence>
<name>A0ABS0BV72_9GAMM</name>
<dbReference type="EMBL" id="JACBGI020000006">
    <property type="protein sequence ID" value="MBF6057723.1"/>
    <property type="molecule type" value="Genomic_DNA"/>
</dbReference>
<dbReference type="PANTHER" id="PTHR13504">
    <property type="entry name" value="FIDO DOMAIN-CONTAINING PROTEIN DDB_G0283145"/>
    <property type="match status" value="1"/>
</dbReference>
<reference evidence="2 3" key="2">
    <citation type="submission" date="2020-11" db="EMBL/GenBank/DDBJ databases">
        <title>Sulfur oxidizing isolate from Hospital Hole Sinkhole.</title>
        <authorList>
            <person name="Scott K.M."/>
        </authorList>
    </citation>
    <scope>NUCLEOTIDE SEQUENCE [LARGE SCALE GENOMIC DNA]</scope>
    <source>
        <strain evidence="2 3">HH1</strain>
    </source>
</reference>
<dbReference type="InterPro" id="IPR040198">
    <property type="entry name" value="Fido_containing"/>
</dbReference>
<dbReference type="PROSITE" id="PS51459">
    <property type="entry name" value="FIDO"/>
    <property type="match status" value="1"/>
</dbReference>
<dbReference type="SUPFAM" id="SSF140931">
    <property type="entry name" value="Fic-like"/>
    <property type="match status" value="1"/>
</dbReference>
<dbReference type="Pfam" id="PF02661">
    <property type="entry name" value="Fic"/>
    <property type="match status" value="1"/>
</dbReference>
<feature type="domain" description="Fido" evidence="1">
    <location>
        <begin position="187"/>
        <end position="339"/>
    </location>
</feature>
<reference evidence="2 3" key="1">
    <citation type="submission" date="2020-06" db="EMBL/GenBank/DDBJ databases">
        <authorList>
            <person name="Scott K."/>
        </authorList>
    </citation>
    <scope>NUCLEOTIDE SEQUENCE [LARGE SCALE GENOMIC DNA]</scope>
    <source>
        <strain evidence="2 3">HH1</strain>
    </source>
</reference>
<evidence type="ECO:0000313" key="3">
    <source>
        <dbReference type="Proteomes" id="UP001193680"/>
    </source>
</evidence>
<organism evidence="2 3">
    <name type="scientific">Thiomicrorhabdus heinhorstiae</name>
    <dbReference type="NCBI Taxonomy" id="2748010"/>
    <lineage>
        <taxon>Bacteria</taxon>
        <taxon>Pseudomonadati</taxon>
        <taxon>Pseudomonadota</taxon>
        <taxon>Gammaproteobacteria</taxon>
        <taxon>Thiotrichales</taxon>
        <taxon>Piscirickettsiaceae</taxon>
        <taxon>Thiomicrorhabdus</taxon>
    </lineage>
</organism>
<proteinExistence type="predicted"/>
<evidence type="ECO:0000259" key="1">
    <source>
        <dbReference type="PROSITE" id="PS51459"/>
    </source>
</evidence>
<dbReference type="PANTHER" id="PTHR13504:SF38">
    <property type="entry name" value="FIDO DOMAIN-CONTAINING PROTEIN"/>
    <property type="match status" value="1"/>
</dbReference>
<dbReference type="Gene3D" id="1.10.3290.10">
    <property type="entry name" value="Fido-like domain"/>
    <property type="match status" value="1"/>
</dbReference>
<protein>
    <submittedName>
        <fullName evidence="2">Fic family protein</fullName>
    </submittedName>
</protein>
<dbReference type="RefSeq" id="WP_185977871.1">
    <property type="nucleotide sequence ID" value="NZ_JACBGI020000006.1"/>
</dbReference>
<comment type="caution">
    <text evidence="2">The sequence shown here is derived from an EMBL/GenBank/DDBJ whole genome shotgun (WGS) entry which is preliminary data.</text>
</comment>
<keyword evidence="3" id="KW-1185">Reference proteome</keyword>